<reference evidence="3" key="1">
    <citation type="submission" date="2022-05" db="EMBL/GenBank/DDBJ databases">
        <title>Comparative genomics of Staphylococcus equorum isolates.</title>
        <authorList>
            <person name="Luelf R.H."/>
        </authorList>
    </citation>
    <scope>NUCLEOTIDE SEQUENCE</scope>
    <source>
        <strain evidence="3">TMW 2.2497</strain>
    </source>
</reference>
<protein>
    <submittedName>
        <fullName evidence="3">CapA family protein</fullName>
    </submittedName>
</protein>
<dbReference type="AlphaFoldDB" id="A0A9X4QYE1"/>
<feature type="domain" description="Capsule synthesis protein CapA" evidence="2">
    <location>
        <begin position="34"/>
        <end position="279"/>
    </location>
</feature>
<dbReference type="PANTHER" id="PTHR33393">
    <property type="entry name" value="POLYGLUTAMINE SYNTHESIS ACCESSORY PROTEIN RV0574C-RELATED"/>
    <property type="match status" value="1"/>
</dbReference>
<evidence type="ECO:0000313" key="5">
    <source>
        <dbReference type="Proteomes" id="UP001152422"/>
    </source>
</evidence>
<dbReference type="Proteomes" id="UP001174037">
    <property type="component" value="Unassembled WGS sequence"/>
</dbReference>
<dbReference type="Proteomes" id="UP001152422">
    <property type="component" value="Unassembled WGS sequence"/>
</dbReference>
<dbReference type="Pfam" id="PF09587">
    <property type="entry name" value="PGA_cap"/>
    <property type="match status" value="1"/>
</dbReference>
<evidence type="ECO:0000313" key="4">
    <source>
        <dbReference type="EMBL" id="MDK9864631.1"/>
    </source>
</evidence>
<dbReference type="PANTHER" id="PTHR33393:SF12">
    <property type="entry name" value="CAPSULE BIOSYNTHESIS PROTEIN CAPA"/>
    <property type="match status" value="1"/>
</dbReference>
<proteinExistence type="inferred from homology"/>
<dbReference type="EMBL" id="JAMBQA010000002">
    <property type="protein sequence ID" value="MDG0845398.1"/>
    <property type="molecule type" value="Genomic_DNA"/>
</dbReference>
<organism evidence="3 5">
    <name type="scientific">Staphylococcus equorum</name>
    <dbReference type="NCBI Taxonomy" id="246432"/>
    <lineage>
        <taxon>Bacteria</taxon>
        <taxon>Bacillati</taxon>
        <taxon>Bacillota</taxon>
        <taxon>Bacilli</taxon>
        <taxon>Bacillales</taxon>
        <taxon>Staphylococcaceae</taxon>
        <taxon>Staphylococcus</taxon>
    </lineage>
</organism>
<dbReference type="InterPro" id="IPR052169">
    <property type="entry name" value="CW_Biosynth-Accessory"/>
</dbReference>
<evidence type="ECO:0000256" key="1">
    <source>
        <dbReference type="ARBA" id="ARBA00005662"/>
    </source>
</evidence>
<dbReference type="SUPFAM" id="SSF56300">
    <property type="entry name" value="Metallo-dependent phosphatases"/>
    <property type="match status" value="1"/>
</dbReference>
<dbReference type="SMART" id="SM00854">
    <property type="entry name" value="PGA_cap"/>
    <property type="match status" value="1"/>
</dbReference>
<comment type="caution">
    <text evidence="3">The sequence shown here is derived from an EMBL/GenBank/DDBJ whole genome shotgun (WGS) entry which is preliminary data.</text>
</comment>
<reference evidence="4" key="3">
    <citation type="submission" date="2023-03" db="EMBL/GenBank/DDBJ databases">
        <authorList>
            <person name="Vazquez L."/>
            <person name="Rodriguez J."/>
            <person name="Mayo B."/>
            <person name="Florez A.B."/>
        </authorList>
    </citation>
    <scope>NUCLEOTIDE SEQUENCE</scope>
    <source>
        <strain evidence="4">5A3I</strain>
    </source>
</reference>
<dbReference type="CDD" id="cd07381">
    <property type="entry name" value="MPP_CapA"/>
    <property type="match status" value="1"/>
</dbReference>
<name>A0A9X4QYE1_9STAP</name>
<evidence type="ECO:0000259" key="2">
    <source>
        <dbReference type="SMART" id="SM00854"/>
    </source>
</evidence>
<dbReference type="InterPro" id="IPR029052">
    <property type="entry name" value="Metallo-depent_PP-like"/>
</dbReference>
<gene>
    <name evidence="3" type="ORF">M4L89_04090</name>
    <name evidence="4" type="ORF">P1A27_01445</name>
</gene>
<dbReference type="InterPro" id="IPR019079">
    <property type="entry name" value="Capsule_synth_CapA"/>
</dbReference>
<keyword evidence="5" id="KW-1185">Reference proteome</keyword>
<accession>A0A9X4QYE1</accession>
<dbReference type="KEGG" id="seqo:SE1039_23470"/>
<comment type="similarity">
    <text evidence="1">Belongs to the CapA family.</text>
</comment>
<sequence>MWKYRIMMTMLFTVFIFFSGLCLHDQKQLVDKVSFYAVGDNLIHPVVYQDALQVDGNFDFKPMYEYLEKDIESADISYINQESPIGGDEKGFSGFKQFNTPTDIADDIVDVGFDIVNGSNNHTLDQGTDGLRNEINLWKQFDDILYTGAFNSQKARDHIPVVERNGIKVAILSYTYGTNDISPEKPYHINYFDEAQIKEDVAKAKTQSDAVIVSAHWGSEGKHEPTRKQNKYAEVFANAGVDVVIGTHPHVIQPIEWVKGKDNHKTLVAYSLGNFLNGQSTGDESNVLGGNIRFNIEKLPKGVTIKNVKWQSLITHYEIANPLDDNTRHSFKMYPLKRYDDKLAKRHALSYDHENDVTKQHLETITKDVIDKQYLTPDSY</sequence>
<evidence type="ECO:0000313" key="3">
    <source>
        <dbReference type="EMBL" id="MDG0845398.1"/>
    </source>
</evidence>
<dbReference type="RefSeq" id="WP_002511600.1">
    <property type="nucleotide sequence ID" value="NZ_CP013114.1"/>
</dbReference>
<reference evidence="4" key="2">
    <citation type="journal article" date="2023" name="Int. J. Mol. Sci.">
        <title>Antibiotic Resistance/Susceptibility Profiles of Staphylococcus equorum Strains from Cheese, and Genome Analysis for Antibiotic Resistance Genes.</title>
        <authorList>
            <person name="Vazquez L."/>
            <person name="Srednik M.E."/>
            <person name="Rodriguez J."/>
            <person name="Florez A.B."/>
            <person name="Mayo B."/>
        </authorList>
    </citation>
    <scope>NUCLEOTIDE SEQUENCE</scope>
    <source>
        <strain evidence="4">5A3I</strain>
    </source>
</reference>
<dbReference type="Gene3D" id="3.60.21.10">
    <property type="match status" value="1"/>
</dbReference>
<dbReference type="EMBL" id="JARGCK010000001">
    <property type="protein sequence ID" value="MDK9864631.1"/>
    <property type="molecule type" value="Genomic_DNA"/>
</dbReference>